<evidence type="ECO:0008006" key="3">
    <source>
        <dbReference type="Google" id="ProtNLM"/>
    </source>
</evidence>
<dbReference type="EMBL" id="UFVR01000004">
    <property type="protein sequence ID" value="SUX46333.1"/>
    <property type="molecule type" value="Genomic_DNA"/>
</dbReference>
<dbReference type="NCBIfam" id="NF047539">
    <property type="entry name" value="XAC2610_fam"/>
    <property type="match status" value="1"/>
</dbReference>
<evidence type="ECO:0000313" key="1">
    <source>
        <dbReference type="EMBL" id="SUX46333.1"/>
    </source>
</evidence>
<sequence>MKNIFILIVLFLVFSCEKENKSKLIAPKMVHDSSVISTNKEVKLSNEEILKIQKEEEKERSQIVRKYTLSQKGNGFEYKVFCEEEKSGMINFTKVNILKLGKLFQQLKIDKDSTLVFHDYEVDFSCNEDWNFDGYNDFKLINRVGMVDQSYYLWLYDEKSRKYKLSPSFSKIINPVANKKNKEITSSYHAGPVTYYYFTYKFENGKFVQTKAEVEGEDY</sequence>
<protein>
    <recommendedName>
        <fullName evidence="3">Lipoprotein</fullName>
    </recommendedName>
</protein>
<proteinExistence type="predicted"/>
<dbReference type="Proteomes" id="UP000254282">
    <property type="component" value="Unassembled WGS sequence"/>
</dbReference>
<reference evidence="1 2" key="1">
    <citation type="submission" date="2018-06" db="EMBL/GenBank/DDBJ databases">
        <authorList>
            <consortium name="Pathogen Informatics"/>
            <person name="Doyle S."/>
        </authorList>
    </citation>
    <scope>NUCLEOTIDE SEQUENCE [LARGE SCALE GENOMIC DNA]</scope>
    <source>
        <strain evidence="1 2">NCTC13532</strain>
    </source>
</reference>
<name>A0A381FIM1_9FLAO</name>
<gene>
    <name evidence="1" type="ORF">NCTC13532_01865</name>
</gene>
<dbReference type="PROSITE" id="PS51257">
    <property type="entry name" value="PROKAR_LIPOPROTEIN"/>
    <property type="match status" value="1"/>
</dbReference>
<evidence type="ECO:0000313" key="2">
    <source>
        <dbReference type="Proteomes" id="UP000254282"/>
    </source>
</evidence>
<accession>A0A381FIM1</accession>
<dbReference type="AlphaFoldDB" id="A0A381FIM1"/>
<dbReference type="RefSeq" id="WP_115620101.1">
    <property type="nucleotide sequence ID" value="NZ_UFVR01000004.1"/>
</dbReference>
<organism evidence="1 2">
    <name type="scientific">Chryseobacterium indoltheticum</name>
    <dbReference type="NCBI Taxonomy" id="254"/>
    <lineage>
        <taxon>Bacteria</taxon>
        <taxon>Pseudomonadati</taxon>
        <taxon>Bacteroidota</taxon>
        <taxon>Flavobacteriia</taxon>
        <taxon>Flavobacteriales</taxon>
        <taxon>Weeksellaceae</taxon>
        <taxon>Chryseobacterium group</taxon>
        <taxon>Chryseobacterium</taxon>
    </lineage>
</organism>
<dbReference type="InterPro" id="IPR058087">
    <property type="entry name" value="XAC2610_dom"/>
</dbReference>